<proteinExistence type="predicted"/>
<evidence type="ECO:0000256" key="4">
    <source>
        <dbReference type="ARBA" id="ARBA00023163"/>
    </source>
</evidence>
<keyword evidence="3" id="KW-0805">Transcription regulation</keyword>
<feature type="region of interest" description="Disordered" evidence="6">
    <location>
        <begin position="86"/>
        <end position="110"/>
    </location>
</feature>
<name>A0A2A4IVB8_HELVI</name>
<feature type="domain" description="Myb/SANT-like DNA-binding" evidence="7">
    <location>
        <begin position="12"/>
        <end position="88"/>
    </location>
</feature>
<reference evidence="8" key="1">
    <citation type="submission" date="2017-09" db="EMBL/GenBank/DDBJ databases">
        <title>Contemporary evolution of a Lepidopteran species, Heliothis virescens, in response to modern agricultural practices.</title>
        <authorList>
            <person name="Fritz M.L."/>
            <person name="Deyonke A.M."/>
            <person name="Papanicolaou A."/>
            <person name="Micinski S."/>
            <person name="Westbrook J."/>
            <person name="Gould F."/>
        </authorList>
    </citation>
    <scope>NUCLEOTIDE SEQUENCE [LARGE SCALE GENOMIC DNA]</scope>
    <source>
        <strain evidence="8">HvINT-</strain>
        <tissue evidence="8">Whole body</tissue>
    </source>
</reference>
<evidence type="ECO:0000256" key="3">
    <source>
        <dbReference type="ARBA" id="ARBA00023015"/>
    </source>
</evidence>
<dbReference type="PANTHER" id="PTHR21411:SF0">
    <property type="entry name" value="REGULATORY PROTEIN ZESTE"/>
    <property type="match status" value="1"/>
</dbReference>
<accession>A0A2A4IVB8</accession>
<evidence type="ECO:0000256" key="1">
    <source>
        <dbReference type="ARBA" id="ARBA00011764"/>
    </source>
</evidence>
<evidence type="ECO:0000256" key="5">
    <source>
        <dbReference type="ARBA" id="ARBA00025466"/>
    </source>
</evidence>
<keyword evidence="4" id="KW-0804">Transcription</keyword>
<dbReference type="AlphaFoldDB" id="A0A2A4IVB8"/>
<dbReference type="EMBL" id="NWSH01007141">
    <property type="protein sequence ID" value="PCG63073.1"/>
    <property type="molecule type" value="Genomic_DNA"/>
</dbReference>
<evidence type="ECO:0000256" key="6">
    <source>
        <dbReference type="SAM" id="MobiDB-lite"/>
    </source>
</evidence>
<protein>
    <recommendedName>
        <fullName evidence="2">Regulatory protein zeste</fullName>
    </recommendedName>
</protein>
<comment type="caution">
    <text evidence="8">The sequence shown here is derived from an EMBL/GenBank/DDBJ whole genome shotgun (WGS) entry which is preliminary data.</text>
</comment>
<organism evidence="8">
    <name type="scientific">Heliothis virescens</name>
    <name type="common">Tobacco budworm moth</name>
    <dbReference type="NCBI Taxonomy" id="7102"/>
    <lineage>
        <taxon>Eukaryota</taxon>
        <taxon>Metazoa</taxon>
        <taxon>Ecdysozoa</taxon>
        <taxon>Arthropoda</taxon>
        <taxon>Hexapoda</taxon>
        <taxon>Insecta</taxon>
        <taxon>Pterygota</taxon>
        <taxon>Neoptera</taxon>
        <taxon>Endopterygota</taxon>
        <taxon>Lepidoptera</taxon>
        <taxon>Glossata</taxon>
        <taxon>Ditrysia</taxon>
        <taxon>Noctuoidea</taxon>
        <taxon>Noctuidae</taxon>
        <taxon>Heliothinae</taxon>
        <taxon>Heliothis</taxon>
    </lineage>
</organism>
<dbReference type="STRING" id="7102.A0A2A4IVB8"/>
<gene>
    <name evidence="8" type="ORF">B5V51_13018</name>
</gene>
<dbReference type="InterPro" id="IPR028002">
    <property type="entry name" value="Myb_DNA-bind_5"/>
</dbReference>
<dbReference type="PANTHER" id="PTHR21411">
    <property type="entry name" value="APONTIC"/>
    <property type="match status" value="1"/>
</dbReference>
<comment type="function">
    <text evidence="5">Involved in transvection phenomena (= synapsis-dependent gene expression), where the synaptic pairing of chromosomes carrying genes with which zeste interacts influences the expression of these genes. Zeste binds to DNA and stimulates transcription from a nearby promoter.</text>
</comment>
<evidence type="ECO:0000259" key="7">
    <source>
        <dbReference type="Pfam" id="PF13873"/>
    </source>
</evidence>
<evidence type="ECO:0000313" key="8">
    <source>
        <dbReference type="EMBL" id="PCG63073.1"/>
    </source>
</evidence>
<evidence type="ECO:0000256" key="2">
    <source>
        <dbReference type="ARBA" id="ARBA00016807"/>
    </source>
</evidence>
<dbReference type="Pfam" id="PF13873">
    <property type="entry name" value="Myb_DNA-bind_5"/>
    <property type="match status" value="1"/>
</dbReference>
<comment type="subunit">
    <text evidence="1">Self-associates forming complexes of several hundred monomers.</text>
</comment>
<sequence length="190" mass="21605">MEIKNNTNIRTRGENWTQEEKDLFLEIMRKSAPIVENKHTDTNTNRQKKMEWVNIQNKLKELTGKPRDIAQLKGFWRRSKIAAKKSVSQHRRALHATGGGQRPPSPSPEDLKILECCPTDFVIDENCFDSDSVPLAVPNEPRVNSCNSTEHRRNSTLNDMDESFEILDTGETVTVTADVHNKAYQQGSTA</sequence>